<dbReference type="PANTHER" id="PTHR21666">
    <property type="entry name" value="PEPTIDASE-RELATED"/>
    <property type="match status" value="1"/>
</dbReference>
<dbReference type="Pfam" id="PF01551">
    <property type="entry name" value="Peptidase_M23"/>
    <property type="match status" value="1"/>
</dbReference>
<comment type="caution">
    <text evidence="5">The sequence shown here is derived from an EMBL/GenBank/DDBJ whole genome shotgun (WGS) entry which is preliminary data.</text>
</comment>
<dbReference type="SUPFAM" id="SSF51261">
    <property type="entry name" value="Duplicated hybrid motif"/>
    <property type="match status" value="1"/>
</dbReference>
<reference evidence="5" key="1">
    <citation type="submission" date="2019-10" db="EMBL/GenBank/DDBJ databases">
        <title>Description of Paenibacillus glebae sp. nov.</title>
        <authorList>
            <person name="Carlier A."/>
            <person name="Qi S."/>
        </authorList>
    </citation>
    <scope>NUCLEOTIDE SEQUENCE</scope>
    <source>
        <strain evidence="5">LMG 31456</strain>
    </source>
</reference>
<protein>
    <submittedName>
        <fullName evidence="5">Peptidoglycan DD-metalloendopeptidase family protein</fullName>
    </submittedName>
</protein>
<evidence type="ECO:0000256" key="1">
    <source>
        <dbReference type="SAM" id="Coils"/>
    </source>
</evidence>
<keyword evidence="3" id="KW-1133">Transmembrane helix</keyword>
<feature type="transmembrane region" description="Helical" evidence="3">
    <location>
        <begin position="30"/>
        <end position="52"/>
    </location>
</feature>
<sequence>MKLKWGKKRYTFVIIPDANSSVRRFEVPKLIPYIAGAGLLSLVIVTLFLYVLHARTVMVASNLQTRVYSQDTLYATTVQEKNETIEQLQNEVIKLSKQTSDMKSQIDDIRKLEEEVQTIKGSDKKTASADPASTGKAMGGVMHPATQDEVKDMLEQTRTMLTDMNEEVDNLKNSIVNTKEEALAVQQKQRVTPSIWPVDSRTITSGFGLRQDPFTFRPTYHSGYDISAPLNSKVKVTADGVVQSTGSDSLHGNNIVVSHSDGLRTWYMHLNKINVDKGEKVEKGQVIGLVGSTGRSTGNHLHYEVLKNGVSIDPKPYLK</sequence>
<keyword evidence="3" id="KW-0812">Transmembrane</keyword>
<keyword evidence="3" id="KW-0472">Membrane</keyword>
<dbReference type="InterPro" id="IPR050570">
    <property type="entry name" value="Cell_wall_metabolism_enzyme"/>
</dbReference>
<dbReference type="CDD" id="cd12797">
    <property type="entry name" value="M23_peptidase"/>
    <property type="match status" value="1"/>
</dbReference>
<dbReference type="FunFam" id="2.70.70.10:FF:000006">
    <property type="entry name" value="M23 family peptidase"/>
    <property type="match status" value="1"/>
</dbReference>
<dbReference type="InterPro" id="IPR011055">
    <property type="entry name" value="Dup_hybrid_motif"/>
</dbReference>
<organism evidence="5 6">
    <name type="scientific">Paenibacillus foliorum</name>
    <dbReference type="NCBI Taxonomy" id="2654974"/>
    <lineage>
        <taxon>Bacteria</taxon>
        <taxon>Bacillati</taxon>
        <taxon>Bacillota</taxon>
        <taxon>Bacilli</taxon>
        <taxon>Bacillales</taxon>
        <taxon>Paenibacillaceae</taxon>
        <taxon>Paenibacillus</taxon>
    </lineage>
</organism>
<proteinExistence type="predicted"/>
<dbReference type="Gene3D" id="2.70.70.10">
    <property type="entry name" value="Glucose Permease (Domain IIA)"/>
    <property type="match status" value="1"/>
</dbReference>
<feature type="coiled-coil region" evidence="1">
    <location>
        <begin position="154"/>
        <end position="188"/>
    </location>
</feature>
<feature type="domain" description="M23ase beta-sheet core" evidence="4">
    <location>
        <begin position="220"/>
        <end position="314"/>
    </location>
</feature>
<keyword evidence="6" id="KW-1185">Reference proteome</keyword>
<keyword evidence="1" id="KW-0175">Coiled coil</keyword>
<dbReference type="PANTHER" id="PTHR21666:SF270">
    <property type="entry name" value="MUREIN HYDROLASE ACTIVATOR ENVC"/>
    <property type="match status" value="1"/>
</dbReference>
<evidence type="ECO:0000256" key="3">
    <source>
        <dbReference type="SAM" id="Phobius"/>
    </source>
</evidence>
<gene>
    <name evidence="5" type="ORF">GC093_25270</name>
</gene>
<dbReference type="RefSeq" id="WP_171654740.1">
    <property type="nucleotide sequence ID" value="NZ_WHOD01000098.1"/>
</dbReference>
<evidence type="ECO:0000259" key="4">
    <source>
        <dbReference type="Pfam" id="PF01551"/>
    </source>
</evidence>
<dbReference type="AlphaFoldDB" id="A0A972K419"/>
<dbReference type="GO" id="GO:0004222">
    <property type="term" value="F:metalloendopeptidase activity"/>
    <property type="evidence" value="ECO:0007669"/>
    <property type="project" value="TreeGrafter"/>
</dbReference>
<feature type="region of interest" description="Disordered" evidence="2">
    <location>
        <begin position="120"/>
        <end position="141"/>
    </location>
</feature>
<dbReference type="EMBL" id="WHOD01000098">
    <property type="protein sequence ID" value="NOU96503.1"/>
    <property type="molecule type" value="Genomic_DNA"/>
</dbReference>
<accession>A0A972K419</accession>
<name>A0A972K419_9BACL</name>
<evidence type="ECO:0000313" key="5">
    <source>
        <dbReference type="EMBL" id="NOU96503.1"/>
    </source>
</evidence>
<dbReference type="InterPro" id="IPR016047">
    <property type="entry name" value="M23ase_b-sheet_dom"/>
</dbReference>
<dbReference type="Proteomes" id="UP000641588">
    <property type="component" value="Unassembled WGS sequence"/>
</dbReference>
<evidence type="ECO:0000256" key="2">
    <source>
        <dbReference type="SAM" id="MobiDB-lite"/>
    </source>
</evidence>
<evidence type="ECO:0000313" key="6">
    <source>
        <dbReference type="Proteomes" id="UP000641588"/>
    </source>
</evidence>